<evidence type="ECO:0000313" key="2">
    <source>
        <dbReference type="Proteomes" id="UP000232638"/>
    </source>
</evidence>
<keyword evidence="2" id="KW-1185">Reference proteome</keyword>
<protein>
    <submittedName>
        <fullName evidence="1">Uncharacterized protein</fullName>
    </submittedName>
</protein>
<accession>A0A2K8UFZ0</accession>
<dbReference type="KEGG" id="tsy:THSYN_28675"/>
<sequence>MRTAKAEVESLLKALPEDCSLEDVQYHPYILEKVTAVQDRADAEGTLTHEDVTARMSKWLAE</sequence>
<organism evidence="1 2">
    <name type="scientific">Candidatus Thiodictyon syntrophicum</name>
    <dbReference type="NCBI Taxonomy" id="1166950"/>
    <lineage>
        <taxon>Bacteria</taxon>
        <taxon>Pseudomonadati</taxon>
        <taxon>Pseudomonadota</taxon>
        <taxon>Gammaproteobacteria</taxon>
        <taxon>Chromatiales</taxon>
        <taxon>Chromatiaceae</taxon>
        <taxon>Thiodictyon</taxon>
    </lineage>
</organism>
<evidence type="ECO:0000313" key="1">
    <source>
        <dbReference type="EMBL" id="AUB84513.1"/>
    </source>
</evidence>
<dbReference type="Proteomes" id="UP000232638">
    <property type="component" value="Chromosome"/>
</dbReference>
<reference evidence="1 2" key="1">
    <citation type="submission" date="2017-03" db="EMBL/GenBank/DDBJ databases">
        <title>Complete genome sequence of Candidatus 'Thiodictyon syntrophicum' sp. nov. strain Cad16T, a photolithoautotroph purple sulfur bacterium isolated from an alpine meromictic lake.</title>
        <authorList>
            <person name="Luedin S.M."/>
            <person name="Pothier J.F."/>
            <person name="Danza F."/>
            <person name="Storelli N."/>
            <person name="Wittwer M."/>
            <person name="Tonolla M."/>
        </authorList>
    </citation>
    <scope>NUCLEOTIDE SEQUENCE [LARGE SCALE GENOMIC DNA]</scope>
    <source>
        <strain evidence="1 2">Cad16T</strain>
    </source>
</reference>
<dbReference type="RefSeq" id="WP_100922164.1">
    <property type="nucleotide sequence ID" value="NZ_CP020370.1"/>
</dbReference>
<dbReference type="OrthoDB" id="5572369at2"/>
<gene>
    <name evidence="1" type="ORF">THSYN_28675</name>
</gene>
<name>A0A2K8UFZ0_9GAMM</name>
<dbReference type="AlphaFoldDB" id="A0A2K8UFZ0"/>
<proteinExistence type="predicted"/>
<dbReference type="EMBL" id="CP020370">
    <property type="protein sequence ID" value="AUB84513.1"/>
    <property type="molecule type" value="Genomic_DNA"/>
</dbReference>